<feature type="transmembrane region" description="Helical" evidence="1">
    <location>
        <begin position="110"/>
        <end position="135"/>
    </location>
</feature>
<keyword evidence="5" id="KW-1185">Reference proteome</keyword>
<dbReference type="AlphaFoldDB" id="A0A1I7S164"/>
<dbReference type="OrthoDB" id="10362671at2759"/>
<dbReference type="Proteomes" id="UP000582659">
    <property type="component" value="Unassembled WGS sequence"/>
</dbReference>
<evidence type="ECO:0000313" key="5">
    <source>
        <dbReference type="Proteomes" id="UP000659654"/>
    </source>
</evidence>
<dbReference type="Proteomes" id="UP000659654">
    <property type="component" value="Unassembled WGS sequence"/>
</dbReference>
<evidence type="ECO:0000313" key="2">
    <source>
        <dbReference type="EMBL" id="CAD5208048.1"/>
    </source>
</evidence>
<evidence type="ECO:0000313" key="3">
    <source>
        <dbReference type="EMBL" id="CAG9080031.1"/>
    </source>
</evidence>
<dbReference type="WBParaSite" id="BXY_0673900.1">
    <property type="protein sequence ID" value="BXY_0673900.1"/>
    <property type="gene ID" value="BXY_0673900"/>
</dbReference>
<evidence type="ECO:0000256" key="1">
    <source>
        <dbReference type="SAM" id="Phobius"/>
    </source>
</evidence>
<keyword evidence="1" id="KW-0472">Membrane</keyword>
<protein>
    <submittedName>
        <fullName evidence="2">(pine wood nematode) hypothetical protein</fullName>
    </submittedName>
</protein>
<dbReference type="EMBL" id="CAJFCV020000001">
    <property type="protein sequence ID" value="CAG9080031.1"/>
    <property type="molecule type" value="Genomic_DNA"/>
</dbReference>
<proteinExistence type="predicted"/>
<dbReference type="Proteomes" id="UP000095284">
    <property type="component" value="Unplaced"/>
</dbReference>
<evidence type="ECO:0000313" key="4">
    <source>
        <dbReference type="Proteomes" id="UP000095284"/>
    </source>
</evidence>
<reference evidence="3" key="2">
    <citation type="submission" date="2020-08" db="EMBL/GenBank/DDBJ databases">
        <authorList>
            <person name="Kikuchi T."/>
        </authorList>
    </citation>
    <scope>NUCLEOTIDE SEQUENCE</scope>
    <source>
        <strain evidence="2">Ka4C1</strain>
    </source>
</reference>
<accession>A0A1I7S164</accession>
<keyword evidence="1" id="KW-0812">Transmembrane</keyword>
<keyword evidence="1" id="KW-1133">Transmembrane helix</keyword>
<dbReference type="EMBL" id="CAJFDI010000001">
    <property type="protein sequence ID" value="CAD5208048.1"/>
    <property type="molecule type" value="Genomic_DNA"/>
</dbReference>
<feature type="transmembrane region" description="Helical" evidence="1">
    <location>
        <begin position="155"/>
        <end position="181"/>
    </location>
</feature>
<dbReference type="SMR" id="A0A1I7S164"/>
<feature type="transmembrane region" description="Helical" evidence="1">
    <location>
        <begin position="78"/>
        <end position="98"/>
    </location>
</feature>
<evidence type="ECO:0000313" key="6">
    <source>
        <dbReference type="WBParaSite" id="BXY_0673900.1"/>
    </source>
</evidence>
<gene>
    <name evidence="2" type="ORF">BXYJ_LOCUS284</name>
</gene>
<sequence length="309" mass="36054">MCIKAVRKFVRLGCFETLFWKNHEHLPQDGSPREPGVLEACCIGAHRLNHRLTFIFAIIGIIFAILYTSLFIYLELPWFVVVLPIIELVFSILVLIGNMENRPWMYWPHFVWNFFLVVLFLLLCLIFLLGGLAYARRDDYAEKEAVGIFPKATRAQIYIYGLLIILGLFFHAVLAAVYVAFSYRDYMWMRDYLVDQRYNKEDGKIYPANVVRPLEIVPPKDYYSNSAGHPSYDLYTPPLSADDRQRIEEGHHVHYVPIRIERDERSNSRGKSFVDAFTNKETLSDKFAKNPVLHTAEISPRSPQQHKKF</sequence>
<name>A0A1I7S164_BURXY</name>
<organism evidence="4 6">
    <name type="scientific">Bursaphelenchus xylophilus</name>
    <name type="common">Pinewood nematode worm</name>
    <name type="synonym">Aphelenchoides xylophilus</name>
    <dbReference type="NCBI Taxonomy" id="6326"/>
    <lineage>
        <taxon>Eukaryota</taxon>
        <taxon>Metazoa</taxon>
        <taxon>Ecdysozoa</taxon>
        <taxon>Nematoda</taxon>
        <taxon>Chromadorea</taxon>
        <taxon>Rhabditida</taxon>
        <taxon>Tylenchina</taxon>
        <taxon>Tylenchomorpha</taxon>
        <taxon>Aphelenchoidea</taxon>
        <taxon>Aphelenchoididae</taxon>
        <taxon>Bursaphelenchus</taxon>
    </lineage>
</organism>
<feature type="transmembrane region" description="Helical" evidence="1">
    <location>
        <begin position="52"/>
        <end position="72"/>
    </location>
</feature>
<reference evidence="6" key="1">
    <citation type="submission" date="2016-11" db="UniProtKB">
        <authorList>
            <consortium name="WormBaseParasite"/>
        </authorList>
    </citation>
    <scope>IDENTIFICATION</scope>
</reference>